<reference evidence="1 2" key="1">
    <citation type="submission" date="2024-02" db="EMBL/GenBank/DDBJ databases">
        <authorList>
            <person name="Vignale AGUSTIN F."/>
            <person name="Sosa J E."/>
            <person name="Modenutti C."/>
        </authorList>
    </citation>
    <scope>NUCLEOTIDE SEQUENCE [LARGE SCALE GENOMIC DNA]</scope>
</reference>
<dbReference type="AlphaFoldDB" id="A0ABC8SJN4"/>
<organism evidence="1 2">
    <name type="scientific">Ilex paraguariensis</name>
    <name type="common">yerba mate</name>
    <dbReference type="NCBI Taxonomy" id="185542"/>
    <lineage>
        <taxon>Eukaryota</taxon>
        <taxon>Viridiplantae</taxon>
        <taxon>Streptophyta</taxon>
        <taxon>Embryophyta</taxon>
        <taxon>Tracheophyta</taxon>
        <taxon>Spermatophyta</taxon>
        <taxon>Magnoliopsida</taxon>
        <taxon>eudicotyledons</taxon>
        <taxon>Gunneridae</taxon>
        <taxon>Pentapetalae</taxon>
        <taxon>asterids</taxon>
        <taxon>campanulids</taxon>
        <taxon>Aquifoliales</taxon>
        <taxon>Aquifoliaceae</taxon>
        <taxon>Ilex</taxon>
    </lineage>
</organism>
<evidence type="ECO:0000313" key="1">
    <source>
        <dbReference type="EMBL" id="CAK9157398.1"/>
    </source>
</evidence>
<gene>
    <name evidence="1" type="ORF">ILEXP_LOCUS25954</name>
</gene>
<proteinExistence type="predicted"/>
<protein>
    <submittedName>
        <fullName evidence="1">Uncharacterized protein</fullName>
    </submittedName>
</protein>
<dbReference type="EMBL" id="CAUOFW020002992">
    <property type="protein sequence ID" value="CAK9157398.1"/>
    <property type="molecule type" value="Genomic_DNA"/>
</dbReference>
<evidence type="ECO:0000313" key="2">
    <source>
        <dbReference type="Proteomes" id="UP001642360"/>
    </source>
</evidence>
<accession>A0ABC8SJN4</accession>
<dbReference type="Proteomes" id="UP001642360">
    <property type="component" value="Unassembled WGS sequence"/>
</dbReference>
<sequence length="186" mass="18889">MRSSDDGVADMEGGSEAITGVVVTEGEGRAGALQDADQIGVIVDYGSEEETRGGKQPKGDVPLLGQTIAEEASQTRIGDGGAVQVDGLASGTVGVRAVRTRASAVGHPLEVSTSGTNVVTTSITGRAKERRAGQVSSRVVVASQAPDTHAAATHVGQVGQASDGSKQADQTAEAPLLLVSHGYLWW</sequence>
<name>A0ABC8SJN4_9AQUA</name>
<keyword evidence="2" id="KW-1185">Reference proteome</keyword>
<comment type="caution">
    <text evidence="1">The sequence shown here is derived from an EMBL/GenBank/DDBJ whole genome shotgun (WGS) entry which is preliminary data.</text>
</comment>